<dbReference type="Gene3D" id="3.40.50.150">
    <property type="entry name" value="Vaccinia Virus protein VP39"/>
    <property type="match status" value="1"/>
</dbReference>
<accession>D2VE05</accession>
<evidence type="ECO:0000259" key="4">
    <source>
        <dbReference type="Pfam" id="PF13847"/>
    </source>
</evidence>
<dbReference type="OrthoDB" id="411785at2759"/>
<dbReference type="InParanoid" id="D2VE05"/>
<dbReference type="GeneID" id="8850304"/>
<dbReference type="CDD" id="cd02440">
    <property type="entry name" value="AdoMet_MTases"/>
    <property type="match status" value="1"/>
</dbReference>
<proteinExistence type="inferred from homology"/>
<dbReference type="RefSeq" id="XP_002677735.1">
    <property type="nucleotide sequence ID" value="XM_002677689.1"/>
</dbReference>
<dbReference type="InterPro" id="IPR051419">
    <property type="entry name" value="Lys/N-term_MeTrsfase_sf"/>
</dbReference>
<dbReference type="GO" id="GO:0008168">
    <property type="term" value="F:methyltransferase activity"/>
    <property type="evidence" value="ECO:0007669"/>
    <property type="project" value="UniProtKB-KW"/>
</dbReference>
<dbReference type="InterPro" id="IPR029063">
    <property type="entry name" value="SAM-dependent_MTases_sf"/>
</dbReference>
<dbReference type="PANTHER" id="PTHR12176">
    <property type="entry name" value="SAM-DEPENDENT METHYLTRANSFERASE SUPERFAMILY PROTEIN"/>
    <property type="match status" value="1"/>
</dbReference>
<feature type="domain" description="Methyltransferase" evidence="4">
    <location>
        <begin position="54"/>
        <end position="194"/>
    </location>
</feature>
<keyword evidence="3" id="KW-0808">Transferase</keyword>
<protein>
    <submittedName>
        <fullName evidence="5">Predicted protein</fullName>
    </submittedName>
</protein>
<dbReference type="InterPro" id="IPR025714">
    <property type="entry name" value="Methyltranfer_dom"/>
</dbReference>
<organism evidence="6">
    <name type="scientific">Naegleria gruberi</name>
    <name type="common">Amoeba</name>
    <dbReference type="NCBI Taxonomy" id="5762"/>
    <lineage>
        <taxon>Eukaryota</taxon>
        <taxon>Discoba</taxon>
        <taxon>Heterolobosea</taxon>
        <taxon>Tetramitia</taxon>
        <taxon>Eutetramitia</taxon>
        <taxon>Vahlkampfiidae</taxon>
        <taxon>Naegleria</taxon>
    </lineage>
</organism>
<dbReference type="Proteomes" id="UP000006671">
    <property type="component" value="Unassembled WGS sequence"/>
</dbReference>
<evidence type="ECO:0000313" key="5">
    <source>
        <dbReference type="EMBL" id="EFC44991.1"/>
    </source>
</evidence>
<reference evidence="5 6" key="1">
    <citation type="journal article" date="2010" name="Cell">
        <title>The genome of Naegleria gruberi illuminates early eukaryotic versatility.</title>
        <authorList>
            <person name="Fritz-Laylin L.K."/>
            <person name="Prochnik S.E."/>
            <person name="Ginger M.L."/>
            <person name="Dacks J.B."/>
            <person name="Carpenter M.L."/>
            <person name="Field M.C."/>
            <person name="Kuo A."/>
            <person name="Paredez A."/>
            <person name="Chapman J."/>
            <person name="Pham J."/>
            <person name="Shu S."/>
            <person name="Neupane R."/>
            <person name="Cipriano M."/>
            <person name="Mancuso J."/>
            <person name="Tu H."/>
            <person name="Salamov A."/>
            <person name="Lindquist E."/>
            <person name="Shapiro H."/>
            <person name="Lucas S."/>
            <person name="Grigoriev I.V."/>
            <person name="Cande W.Z."/>
            <person name="Fulton C."/>
            <person name="Rokhsar D.S."/>
            <person name="Dawson S.C."/>
        </authorList>
    </citation>
    <scope>NUCLEOTIDE SEQUENCE [LARGE SCALE GENOMIC DNA]</scope>
    <source>
        <strain evidence="5 6">NEG-M</strain>
    </source>
</reference>
<dbReference type="KEGG" id="ngr:NAEGRDRAFT_48782"/>
<dbReference type="VEuPathDB" id="AmoebaDB:NAEGRDRAFT_48782"/>
<dbReference type="GO" id="GO:0032259">
    <property type="term" value="P:methylation"/>
    <property type="evidence" value="ECO:0007669"/>
    <property type="project" value="UniProtKB-KW"/>
</dbReference>
<dbReference type="eggNOG" id="KOG2352">
    <property type="taxonomic scope" value="Eukaryota"/>
</dbReference>
<dbReference type="SUPFAM" id="SSF53335">
    <property type="entry name" value="S-adenosyl-L-methionine-dependent methyltransferases"/>
    <property type="match status" value="1"/>
</dbReference>
<keyword evidence="2" id="KW-0489">Methyltransferase</keyword>
<dbReference type="AlphaFoldDB" id="D2VE05"/>
<gene>
    <name evidence="5" type="ORF">NAEGRDRAFT_48782</name>
</gene>
<dbReference type="Pfam" id="PF13847">
    <property type="entry name" value="Methyltransf_31"/>
    <property type="match status" value="1"/>
</dbReference>
<dbReference type="EMBL" id="GG738865">
    <property type="protein sequence ID" value="EFC44991.1"/>
    <property type="molecule type" value="Genomic_DNA"/>
</dbReference>
<evidence type="ECO:0000256" key="1">
    <source>
        <dbReference type="ARBA" id="ARBA00008361"/>
    </source>
</evidence>
<comment type="similarity">
    <text evidence="1">Belongs to the methyltransferase superfamily.</text>
</comment>
<evidence type="ECO:0000256" key="2">
    <source>
        <dbReference type="ARBA" id="ARBA00022603"/>
    </source>
</evidence>
<evidence type="ECO:0000313" key="6">
    <source>
        <dbReference type="Proteomes" id="UP000006671"/>
    </source>
</evidence>
<name>D2VE05_NAEGR</name>
<sequence length="226" mass="26533">MYSKIKLDYEEKKKLNNELTLSQYFENEKYLERDWYGEFSVVKKHLKPIMKNLKKDSTILILGAGLSTLPVDIYKMGYKNIVCTDISQSLCEMMKEYSIEVLGENSIQYILQDMRNMESTFAENSFDIVIDKATLDSLYMEEDAESYEEGIVDKGIENVRTVQHQVIRILKPKRKWVVFSQYDYSLEPETEEESKDDLISFDTHNCSKISITHDDEESLFVYVLTK</sequence>
<evidence type="ECO:0000256" key="3">
    <source>
        <dbReference type="ARBA" id="ARBA00022679"/>
    </source>
</evidence>
<dbReference type="OMA" id="ANQCKSI"/>
<keyword evidence="6" id="KW-1185">Reference proteome</keyword>